<dbReference type="SMART" id="SM00829">
    <property type="entry name" value="PKS_ER"/>
    <property type="match status" value="1"/>
</dbReference>
<dbReference type="Proteomes" id="UP000466586">
    <property type="component" value="Unassembled WGS sequence"/>
</dbReference>
<dbReference type="InterPro" id="IPR036291">
    <property type="entry name" value="NAD(P)-bd_dom_sf"/>
</dbReference>
<dbReference type="InterPro" id="IPR011032">
    <property type="entry name" value="GroES-like_sf"/>
</dbReference>
<keyword evidence="2" id="KW-0560">Oxidoreductase</keyword>
<comment type="caution">
    <text evidence="4">The sequence shown here is derived from an EMBL/GenBank/DDBJ whole genome shotgun (WGS) entry which is preliminary data.</text>
</comment>
<dbReference type="Pfam" id="PF08240">
    <property type="entry name" value="ADH_N"/>
    <property type="match status" value="1"/>
</dbReference>
<evidence type="ECO:0000313" key="4">
    <source>
        <dbReference type="EMBL" id="MXV50582.1"/>
    </source>
</evidence>
<protein>
    <submittedName>
        <fullName evidence="4">Zinc-binding dehydrogenase</fullName>
    </submittedName>
</protein>
<evidence type="ECO:0000313" key="5">
    <source>
        <dbReference type="Proteomes" id="UP000466586"/>
    </source>
</evidence>
<dbReference type="InterPro" id="IPR020843">
    <property type="entry name" value="ER"/>
</dbReference>
<dbReference type="InterPro" id="IPR013149">
    <property type="entry name" value="ADH-like_C"/>
</dbReference>
<dbReference type="InterPro" id="IPR013154">
    <property type="entry name" value="ADH-like_N"/>
</dbReference>
<dbReference type="Gene3D" id="3.90.180.10">
    <property type="entry name" value="Medium-chain alcohol dehydrogenases, catalytic domain"/>
    <property type="match status" value="1"/>
</dbReference>
<dbReference type="Pfam" id="PF00107">
    <property type="entry name" value="ADH_zinc_N"/>
    <property type="match status" value="1"/>
</dbReference>
<dbReference type="AlphaFoldDB" id="A0A7K1Y7M8"/>
<evidence type="ECO:0000256" key="2">
    <source>
        <dbReference type="ARBA" id="ARBA00023002"/>
    </source>
</evidence>
<dbReference type="GO" id="GO:0070402">
    <property type="term" value="F:NADPH binding"/>
    <property type="evidence" value="ECO:0007669"/>
    <property type="project" value="TreeGrafter"/>
</dbReference>
<evidence type="ECO:0000256" key="1">
    <source>
        <dbReference type="ARBA" id="ARBA00022857"/>
    </source>
</evidence>
<dbReference type="GO" id="GO:0035925">
    <property type="term" value="F:mRNA 3'-UTR AU-rich region binding"/>
    <property type="evidence" value="ECO:0007669"/>
    <property type="project" value="TreeGrafter"/>
</dbReference>
<dbReference type="CDD" id="cd05286">
    <property type="entry name" value="QOR2"/>
    <property type="match status" value="1"/>
</dbReference>
<dbReference type="Gene3D" id="3.40.50.720">
    <property type="entry name" value="NAD(P)-binding Rossmann-like Domain"/>
    <property type="match status" value="1"/>
</dbReference>
<name>A0A7K1Y7M8_9SPHI</name>
<proteinExistence type="predicted"/>
<dbReference type="SUPFAM" id="SSF50129">
    <property type="entry name" value="GroES-like"/>
    <property type="match status" value="1"/>
</dbReference>
<keyword evidence="5" id="KW-1185">Reference proteome</keyword>
<organism evidence="4 5">
    <name type="scientific">Hufsiella arboris</name>
    <dbReference type="NCBI Taxonomy" id="2695275"/>
    <lineage>
        <taxon>Bacteria</taxon>
        <taxon>Pseudomonadati</taxon>
        <taxon>Bacteroidota</taxon>
        <taxon>Sphingobacteriia</taxon>
        <taxon>Sphingobacteriales</taxon>
        <taxon>Sphingobacteriaceae</taxon>
        <taxon>Hufsiella</taxon>
    </lineage>
</organism>
<dbReference type="PANTHER" id="PTHR48106">
    <property type="entry name" value="QUINONE OXIDOREDUCTASE PIG3-RELATED"/>
    <property type="match status" value="1"/>
</dbReference>
<reference evidence="4 5" key="1">
    <citation type="submission" date="2019-11" db="EMBL/GenBank/DDBJ databases">
        <title>Pedobacter sp. HMF7647 Genome sequencing and assembly.</title>
        <authorList>
            <person name="Kang H."/>
            <person name="Kim H."/>
            <person name="Joh K."/>
        </authorList>
    </citation>
    <scope>NUCLEOTIDE SEQUENCE [LARGE SCALE GENOMIC DNA]</scope>
    <source>
        <strain evidence="4 5">HMF7647</strain>
    </source>
</reference>
<dbReference type="GO" id="GO:0003960">
    <property type="term" value="F:quinone reductase (NADPH) activity"/>
    <property type="evidence" value="ECO:0007669"/>
    <property type="project" value="InterPro"/>
</dbReference>
<dbReference type="InterPro" id="IPR047618">
    <property type="entry name" value="QOR-like"/>
</dbReference>
<dbReference type="PANTHER" id="PTHR48106:SF13">
    <property type="entry name" value="QUINONE OXIDOREDUCTASE-RELATED"/>
    <property type="match status" value="1"/>
</dbReference>
<keyword evidence="1" id="KW-0521">NADP</keyword>
<feature type="domain" description="Enoyl reductase (ER)" evidence="3">
    <location>
        <begin position="10"/>
        <end position="316"/>
    </location>
</feature>
<dbReference type="SUPFAM" id="SSF51735">
    <property type="entry name" value="NAD(P)-binding Rossmann-fold domains"/>
    <property type="match status" value="1"/>
</dbReference>
<dbReference type="GO" id="GO:0005829">
    <property type="term" value="C:cytosol"/>
    <property type="evidence" value="ECO:0007669"/>
    <property type="project" value="TreeGrafter"/>
</dbReference>
<dbReference type="EMBL" id="WVHT01000002">
    <property type="protein sequence ID" value="MXV50582.1"/>
    <property type="molecule type" value="Genomic_DNA"/>
</dbReference>
<dbReference type="RefSeq" id="WP_160843744.1">
    <property type="nucleotide sequence ID" value="NZ_WVHT01000002.1"/>
</dbReference>
<gene>
    <name evidence="4" type="ORF">GS399_06325</name>
</gene>
<accession>A0A7K1Y7M8</accession>
<sequence length="318" mass="34713">MKALTFSEFGESDVLNYRDVSNPVLKPGEVLVKMEAIGLNFADIYRRKGNYHLKGIPPYIAGYEGAGTIIDSNDTDFIEGLSIGFADVPFANAELVAVPADHIIPLAEEISFDLAASVLLQGLTAHYLATESHSIKTNEFAVVHAAAGGVGQLLLQMVKALGAQPIGLVSSVEKKNFVESLAVCQVYLYEDDWVEKVLNYTSGGADVVYDSVGSTLNDSFRATKERGRVVFYGMSGGDPEPVDPRMLMDTSKTLTGGDLWSFLTSHKERTNRAAQLFEWIKSGEIKPPVITKFQLSEGRVAHDFLESRKNMGKIIMVP</sequence>
<evidence type="ECO:0000259" key="3">
    <source>
        <dbReference type="SMART" id="SM00829"/>
    </source>
</evidence>